<dbReference type="RefSeq" id="WP_213171217.1">
    <property type="nucleotide sequence ID" value="NZ_CP070496.1"/>
</dbReference>
<evidence type="ECO:0000313" key="3">
    <source>
        <dbReference type="Proteomes" id="UP000662939"/>
    </source>
</evidence>
<sequence>MSRFSGMHAASPPPLDPDTLGLKRLPKVVATDLDGTLVRSDSTVSEYSQTVLKRLQAAGVIVIGATGRGPRLLELSRRDVRAADYMVLGQGAFVYETAGESSVTLASKTIAGHKLLRAVEQIEAELGPINAAVEPVATDRTPLLGDDLPGWPYAINVDVQPRQFAYQGQLMKAIWTTNPPMCPQRMVDLATDIVDTDEILVIESGINFAELCPAGVSKANGLQVVLNRLGVGFDEVLAFGDASNDLPMLEAVGHAVAMPHATDNVKGVVNEVLPYGNDEDGVARYLEALLELA</sequence>
<dbReference type="Proteomes" id="UP000662939">
    <property type="component" value="Chromosome"/>
</dbReference>
<dbReference type="PANTHER" id="PTHR10000">
    <property type="entry name" value="PHOSPHOSERINE PHOSPHATASE"/>
    <property type="match status" value="1"/>
</dbReference>
<accession>A0A895XQ20</accession>
<dbReference type="GO" id="GO:0016791">
    <property type="term" value="F:phosphatase activity"/>
    <property type="evidence" value="ECO:0007669"/>
    <property type="project" value="TreeGrafter"/>
</dbReference>
<protein>
    <submittedName>
        <fullName evidence="2">HAD family phosphatase</fullName>
    </submittedName>
</protein>
<dbReference type="GO" id="GO:0005829">
    <property type="term" value="C:cytosol"/>
    <property type="evidence" value="ECO:0007669"/>
    <property type="project" value="TreeGrafter"/>
</dbReference>
<dbReference type="NCBIfam" id="TIGR01484">
    <property type="entry name" value="HAD-SF-IIB"/>
    <property type="match status" value="1"/>
</dbReference>
<organism evidence="2 3">
    <name type="scientific">Natronoglycomyces albus</name>
    <dbReference type="NCBI Taxonomy" id="2811108"/>
    <lineage>
        <taxon>Bacteria</taxon>
        <taxon>Bacillati</taxon>
        <taxon>Actinomycetota</taxon>
        <taxon>Actinomycetes</taxon>
        <taxon>Glycomycetales</taxon>
        <taxon>Glycomycetaceae</taxon>
        <taxon>Natronoglycomyces</taxon>
    </lineage>
</organism>
<dbReference type="EMBL" id="CP070496">
    <property type="protein sequence ID" value="QSB05215.1"/>
    <property type="molecule type" value="Genomic_DNA"/>
</dbReference>
<dbReference type="KEGG" id="nav:JQS30_15885"/>
<dbReference type="InterPro" id="IPR036412">
    <property type="entry name" value="HAD-like_sf"/>
</dbReference>
<proteinExistence type="predicted"/>
<dbReference type="AlphaFoldDB" id="A0A895XQ20"/>
<dbReference type="Gene3D" id="3.30.1240.10">
    <property type="match status" value="1"/>
</dbReference>
<evidence type="ECO:0000313" key="2">
    <source>
        <dbReference type="EMBL" id="QSB05215.1"/>
    </source>
</evidence>
<dbReference type="InterPro" id="IPR006379">
    <property type="entry name" value="HAD-SF_hydro_IIB"/>
</dbReference>
<name>A0A895XQ20_9ACTN</name>
<dbReference type="SUPFAM" id="SSF56784">
    <property type="entry name" value="HAD-like"/>
    <property type="match status" value="1"/>
</dbReference>
<reference evidence="2" key="1">
    <citation type="submission" date="2021-02" db="EMBL/GenBank/DDBJ databases">
        <title>Natronoglycomyces albus gen. nov., sp. nov, a haloalkaliphilic actinobacterium from a soda solonchak soil.</title>
        <authorList>
            <person name="Sorokin D.Y."/>
            <person name="Khijniak T.V."/>
            <person name="Zakharycheva A.P."/>
            <person name="Boueva O.V."/>
            <person name="Ariskina E.V."/>
            <person name="Hahnke R.L."/>
            <person name="Bunk B."/>
            <person name="Sproer C."/>
            <person name="Schumann P."/>
            <person name="Evtushenko L.I."/>
            <person name="Kublanov I.V."/>
        </authorList>
    </citation>
    <scope>NUCLEOTIDE SEQUENCE</scope>
    <source>
        <strain evidence="2">DSM 106290</strain>
    </source>
</reference>
<keyword evidence="3" id="KW-1185">Reference proteome</keyword>
<dbReference type="PANTHER" id="PTHR10000:SF8">
    <property type="entry name" value="HAD SUPERFAMILY HYDROLASE-LIKE, TYPE 3"/>
    <property type="match status" value="1"/>
</dbReference>
<gene>
    <name evidence="2" type="ORF">JQS30_15885</name>
</gene>
<feature type="region of interest" description="Disordered" evidence="1">
    <location>
        <begin position="1"/>
        <end position="21"/>
    </location>
</feature>
<dbReference type="Pfam" id="PF08282">
    <property type="entry name" value="Hydrolase_3"/>
    <property type="match status" value="2"/>
</dbReference>
<dbReference type="GO" id="GO:0000287">
    <property type="term" value="F:magnesium ion binding"/>
    <property type="evidence" value="ECO:0007669"/>
    <property type="project" value="TreeGrafter"/>
</dbReference>
<dbReference type="InterPro" id="IPR023214">
    <property type="entry name" value="HAD_sf"/>
</dbReference>
<evidence type="ECO:0000256" key="1">
    <source>
        <dbReference type="SAM" id="MobiDB-lite"/>
    </source>
</evidence>
<dbReference type="Gene3D" id="3.40.50.1000">
    <property type="entry name" value="HAD superfamily/HAD-like"/>
    <property type="match status" value="1"/>
</dbReference>